<dbReference type="PANTHER" id="PTHR36449">
    <property type="entry name" value="ACETYLTRANSFERASE-RELATED"/>
    <property type="match status" value="1"/>
</dbReference>
<comment type="caution">
    <text evidence="7">The sequence shown here is derived from an EMBL/GenBank/DDBJ whole genome shotgun (WGS) entry which is preliminary data.</text>
</comment>
<keyword evidence="1" id="KW-0678">Repressor</keyword>
<evidence type="ECO:0000256" key="4">
    <source>
        <dbReference type="ARBA" id="ARBA00023315"/>
    </source>
</evidence>
<dbReference type="SUPFAM" id="SSF55729">
    <property type="entry name" value="Acyl-CoA N-acyltransferases (Nat)"/>
    <property type="match status" value="1"/>
</dbReference>
<proteinExistence type="predicted"/>
<feature type="domain" description="N-acetyltransferase" evidence="6">
    <location>
        <begin position="43"/>
        <end position="141"/>
    </location>
</feature>
<dbReference type="RefSeq" id="WP_064231221.1">
    <property type="nucleotide sequence ID" value="NZ_LVZK01000001.1"/>
</dbReference>
<accession>A0A179B5U0</accession>
<evidence type="ECO:0000256" key="3">
    <source>
        <dbReference type="ARBA" id="ARBA00022679"/>
    </source>
</evidence>
<reference evidence="7 8" key="1">
    <citation type="submission" date="2016-04" db="EMBL/GenBank/DDBJ databases">
        <title>Peptidophaga gingivicola gen. nov., sp. nov., isolated from human subgingival plaque.</title>
        <authorList>
            <person name="Beall C.J."/>
            <person name="Mokrzan E.M."/>
            <person name="Griffen A.L."/>
            <person name="Leys E.J."/>
        </authorList>
    </citation>
    <scope>NUCLEOTIDE SEQUENCE [LARGE SCALE GENOMIC DNA]</scope>
    <source>
        <strain evidence="7 8">BA112</strain>
    </source>
</reference>
<dbReference type="Gene3D" id="3.40.630.30">
    <property type="match status" value="1"/>
</dbReference>
<evidence type="ECO:0000313" key="7">
    <source>
        <dbReference type="EMBL" id="OAP86404.1"/>
    </source>
</evidence>
<dbReference type="InterPro" id="IPR000182">
    <property type="entry name" value="GNAT_dom"/>
</dbReference>
<dbReference type="GO" id="GO:0016747">
    <property type="term" value="F:acyltransferase activity, transferring groups other than amino-acyl groups"/>
    <property type="evidence" value="ECO:0007669"/>
    <property type="project" value="InterPro"/>
</dbReference>
<evidence type="ECO:0000256" key="2">
    <source>
        <dbReference type="ARBA" id="ARBA00022649"/>
    </source>
</evidence>
<dbReference type="CDD" id="cd04301">
    <property type="entry name" value="NAT_SF"/>
    <property type="match status" value="1"/>
</dbReference>
<keyword evidence="8" id="KW-1185">Reference proteome</keyword>
<dbReference type="AlphaFoldDB" id="A0A179B5U0"/>
<dbReference type="Proteomes" id="UP000078368">
    <property type="component" value="Unassembled WGS sequence"/>
</dbReference>
<dbReference type="PANTHER" id="PTHR36449:SF1">
    <property type="entry name" value="ACETYLTRANSFERASE"/>
    <property type="match status" value="1"/>
</dbReference>
<keyword evidence="4" id="KW-0012">Acyltransferase</keyword>
<evidence type="ECO:0000256" key="1">
    <source>
        <dbReference type="ARBA" id="ARBA00022491"/>
    </source>
</evidence>
<gene>
    <name evidence="7" type="ORF">A4H34_04465</name>
</gene>
<organism evidence="7 8">
    <name type="scientific">Peptidiphaga gingivicola</name>
    <dbReference type="NCBI Taxonomy" id="2741497"/>
    <lineage>
        <taxon>Bacteria</taxon>
        <taxon>Bacillati</taxon>
        <taxon>Actinomycetota</taxon>
        <taxon>Actinomycetes</taxon>
        <taxon>Actinomycetales</taxon>
        <taxon>Actinomycetaceae</taxon>
        <taxon>Peptidiphaga</taxon>
    </lineage>
</organism>
<keyword evidence="2" id="KW-1277">Toxin-antitoxin system</keyword>
<dbReference type="OrthoDB" id="9799147at2"/>
<keyword evidence="3 7" id="KW-0808">Transferase</keyword>
<dbReference type="STRING" id="1823756.A4H34_04465"/>
<comment type="catalytic activity">
    <reaction evidence="5">
        <text>glycyl-tRNA(Gly) + acetyl-CoA = N-acetylglycyl-tRNA(Gly) + CoA + H(+)</text>
        <dbReference type="Rhea" id="RHEA:81867"/>
        <dbReference type="Rhea" id="RHEA-COMP:9683"/>
        <dbReference type="Rhea" id="RHEA-COMP:19766"/>
        <dbReference type="ChEBI" id="CHEBI:15378"/>
        <dbReference type="ChEBI" id="CHEBI:57287"/>
        <dbReference type="ChEBI" id="CHEBI:57288"/>
        <dbReference type="ChEBI" id="CHEBI:78522"/>
        <dbReference type="ChEBI" id="CHEBI:232036"/>
    </reaction>
</comment>
<evidence type="ECO:0000256" key="5">
    <source>
        <dbReference type="ARBA" id="ARBA00049880"/>
    </source>
</evidence>
<name>A0A179B5U0_9ACTO</name>
<evidence type="ECO:0000259" key="6">
    <source>
        <dbReference type="Pfam" id="PF13508"/>
    </source>
</evidence>
<dbReference type="Pfam" id="PF13508">
    <property type="entry name" value="Acetyltransf_7"/>
    <property type="match status" value="1"/>
</dbReference>
<evidence type="ECO:0000313" key="8">
    <source>
        <dbReference type="Proteomes" id="UP000078368"/>
    </source>
</evidence>
<dbReference type="InterPro" id="IPR016181">
    <property type="entry name" value="Acyl_CoA_acyltransferase"/>
</dbReference>
<dbReference type="EMBL" id="LVZK01000001">
    <property type="protein sequence ID" value="OAP86404.1"/>
    <property type="molecule type" value="Genomic_DNA"/>
</dbReference>
<protein>
    <submittedName>
        <fullName evidence="7">GNAT family acetyltransferase</fullName>
    </submittedName>
</protein>
<sequence length="174" mass="19020">MNATLLAPRRLQKEDSRKGFRSGVDELNTWFEKFAWENQRNNNAVTYVACTDKRVVGYYALAAGGVSKASVDEHFAMRRPSDIPCILLARLAVDERATGQGIGMAMLQDALRRTLAAGESLGAACVLIHCRDAAAKSFYMHHVDALASPADPLQLMVPMKRIEALLVEQGQDGG</sequence>